<keyword evidence="6" id="KW-1185">Reference proteome</keyword>
<dbReference type="AlphaFoldDB" id="A0A1W2EF61"/>
<keyword evidence="2" id="KW-0238">DNA-binding</keyword>
<keyword evidence="3" id="KW-0804">Transcription</keyword>
<dbReference type="STRING" id="475255.SAMN04488101_1126"/>
<dbReference type="EMBL" id="FWYB01000012">
    <property type="protein sequence ID" value="SMD08305.1"/>
    <property type="molecule type" value="Genomic_DNA"/>
</dbReference>
<dbReference type="InterPro" id="IPR000792">
    <property type="entry name" value="Tscrpt_reg_LuxR_C"/>
</dbReference>
<evidence type="ECO:0000256" key="2">
    <source>
        <dbReference type="ARBA" id="ARBA00023125"/>
    </source>
</evidence>
<dbReference type="InterPro" id="IPR036388">
    <property type="entry name" value="WH-like_DNA-bd_sf"/>
</dbReference>
<sequence>MDSLSHLTPSELYRLAGYSSKSRIGSSNASQRNNISENIVQDIGSAYCSIFNWATMQYTFISDSVKNVLGYNIDAFFERGLNFTFSIIHSIDMRKLREVHLAIFSYYYKTAPTQRSRLRFSYNLRIKTASNDYIQILRQSTFIDFTDDGKPTMEYIYNTNITGFKFNNYINLTIHQLSESGVYVLCHEQEFSDSYPKLSERERQVVELVRKGLLTKEIADQLNLSIETVKSHRKHIIAKTGACNMTAAINMIRN</sequence>
<evidence type="ECO:0000259" key="4">
    <source>
        <dbReference type="PROSITE" id="PS50043"/>
    </source>
</evidence>
<dbReference type="PRINTS" id="PR00038">
    <property type="entry name" value="HTHLUXR"/>
</dbReference>
<evidence type="ECO:0000256" key="1">
    <source>
        <dbReference type="ARBA" id="ARBA00023015"/>
    </source>
</evidence>
<evidence type="ECO:0000313" key="5">
    <source>
        <dbReference type="EMBL" id="SMD08305.1"/>
    </source>
</evidence>
<dbReference type="PROSITE" id="PS00622">
    <property type="entry name" value="HTH_LUXR_1"/>
    <property type="match status" value="1"/>
</dbReference>
<feature type="domain" description="HTH luxR-type" evidence="4">
    <location>
        <begin position="191"/>
        <end position="254"/>
    </location>
</feature>
<protein>
    <submittedName>
        <fullName evidence="5">Regulatory protein, luxR family</fullName>
    </submittedName>
</protein>
<organism evidence="5 6">
    <name type="scientific">Pedobacter nyackensis</name>
    <dbReference type="NCBI Taxonomy" id="475255"/>
    <lineage>
        <taxon>Bacteria</taxon>
        <taxon>Pseudomonadati</taxon>
        <taxon>Bacteroidota</taxon>
        <taxon>Sphingobacteriia</taxon>
        <taxon>Sphingobacteriales</taxon>
        <taxon>Sphingobacteriaceae</taxon>
        <taxon>Pedobacter</taxon>
    </lineage>
</organism>
<evidence type="ECO:0000256" key="3">
    <source>
        <dbReference type="ARBA" id="ARBA00023163"/>
    </source>
</evidence>
<reference evidence="5 6" key="1">
    <citation type="submission" date="2017-04" db="EMBL/GenBank/DDBJ databases">
        <authorList>
            <person name="Afonso C.L."/>
            <person name="Miller P.J."/>
            <person name="Scott M.A."/>
            <person name="Spackman E."/>
            <person name="Goraichik I."/>
            <person name="Dimitrov K.M."/>
            <person name="Suarez D.L."/>
            <person name="Swayne D.E."/>
        </authorList>
    </citation>
    <scope>NUCLEOTIDE SEQUENCE [LARGE SCALE GENOMIC DNA]</scope>
    <source>
        <strain evidence="5 6">DSM 19625</strain>
    </source>
</reference>
<keyword evidence="1" id="KW-0805">Transcription regulation</keyword>
<accession>A0A1W2EF61</accession>
<proteinExistence type="predicted"/>
<dbReference type="Proteomes" id="UP000192678">
    <property type="component" value="Unassembled WGS sequence"/>
</dbReference>
<gene>
    <name evidence="5" type="ORF">SAMN04488101_1126</name>
</gene>
<dbReference type="InterPro" id="IPR016032">
    <property type="entry name" value="Sig_transdc_resp-reg_C-effctor"/>
</dbReference>
<dbReference type="PROSITE" id="PS50043">
    <property type="entry name" value="HTH_LUXR_2"/>
    <property type="match status" value="1"/>
</dbReference>
<dbReference type="SUPFAM" id="SSF46894">
    <property type="entry name" value="C-terminal effector domain of the bipartite response regulators"/>
    <property type="match status" value="1"/>
</dbReference>
<dbReference type="Gene3D" id="1.10.10.10">
    <property type="entry name" value="Winged helix-like DNA-binding domain superfamily/Winged helix DNA-binding domain"/>
    <property type="match status" value="1"/>
</dbReference>
<dbReference type="GO" id="GO:0006355">
    <property type="term" value="P:regulation of DNA-templated transcription"/>
    <property type="evidence" value="ECO:0007669"/>
    <property type="project" value="InterPro"/>
</dbReference>
<dbReference type="PANTHER" id="PTHR44688">
    <property type="entry name" value="DNA-BINDING TRANSCRIPTIONAL ACTIVATOR DEVR_DOSR"/>
    <property type="match status" value="1"/>
</dbReference>
<dbReference type="SMART" id="SM00421">
    <property type="entry name" value="HTH_LUXR"/>
    <property type="match status" value="1"/>
</dbReference>
<evidence type="ECO:0000313" key="6">
    <source>
        <dbReference type="Proteomes" id="UP000192678"/>
    </source>
</evidence>
<dbReference type="Pfam" id="PF00196">
    <property type="entry name" value="GerE"/>
    <property type="match status" value="1"/>
</dbReference>
<dbReference type="CDD" id="cd06170">
    <property type="entry name" value="LuxR_C_like"/>
    <property type="match status" value="1"/>
</dbReference>
<dbReference type="RefSeq" id="WP_084291025.1">
    <property type="nucleotide sequence ID" value="NZ_FWYB01000012.1"/>
</dbReference>
<name>A0A1W2EF61_9SPHI</name>
<dbReference type="GO" id="GO:0003677">
    <property type="term" value="F:DNA binding"/>
    <property type="evidence" value="ECO:0007669"/>
    <property type="project" value="UniProtKB-KW"/>
</dbReference>
<dbReference type="Gene3D" id="3.30.450.20">
    <property type="entry name" value="PAS domain"/>
    <property type="match status" value="1"/>
</dbReference>
<dbReference type="PANTHER" id="PTHR44688:SF16">
    <property type="entry name" value="DNA-BINDING TRANSCRIPTIONAL ACTIVATOR DEVR_DOSR"/>
    <property type="match status" value="1"/>
</dbReference>
<dbReference type="OrthoDB" id="965844at2"/>